<name>A0ABR6C614_9HYPH</name>
<organism evidence="1 2">
    <name type="scientific">Aminobacter ciceronei</name>
    <dbReference type="NCBI Taxonomy" id="150723"/>
    <lineage>
        <taxon>Bacteria</taxon>
        <taxon>Pseudomonadati</taxon>
        <taxon>Pseudomonadota</taxon>
        <taxon>Alphaproteobacteria</taxon>
        <taxon>Hyphomicrobiales</taxon>
        <taxon>Phyllobacteriaceae</taxon>
        <taxon>Aminobacter</taxon>
    </lineage>
</organism>
<keyword evidence="2" id="KW-1185">Reference proteome</keyword>
<evidence type="ECO:0000313" key="1">
    <source>
        <dbReference type="EMBL" id="MBA9020336.1"/>
    </source>
</evidence>
<reference evidence="1 2" key="1">
    <citation type="submission" date="2020-08" db="EMBL/GenBank/DDBJ databases">
        <title>Genomic Encyclopedia of Type Strains, Phase IV (KMG-IV): sequencing the most valuable type-strain genomes for metagenomic binning, comparative biology and taxonomic classification.</title>
        <authorList>
            <person name="Goeker M."/>
        </authorList>
    </citation>
    <scope>NUCLEOTIDE SEQUENCE [LARGE SCALE GENOMIC DNA]</scope>
    <source>
        <strain evidence="1 2">DSM 17455</strain>
    </source>
</reference>
<dbReference type="RefSeq" id="WP_210252495.1">
    <property type="nucleotide sequence ID" value="NZ_JACJHY010000009.1"/>
</dbReference>
<dbReference type="Proteomes" id="UP000587524">
    <property type="component" value="Unassembled WGS sequence"/>
</dbReference>
<sequence>MTATSPTSGTPVIASPHDILAALPVPAGYVNVEKGKIEVDGEGAVLIRMERADKRHAGLGGEHFSTVGATSGRLKGFVRMHLALRDGAPPSQDEAHDIAMRFLSDHAADLLSRREVSFIAPHDETIRADGKSTTLTGMKVKMRNLVDGRWF</sequence>
<gene>
    <name evidence="1" type="ORF">HNQ97_002333</name>
</gene>
<evidence type="ECO:0000313" key="2">
    <source>
        <dbReference type="Proteomes" id="UP000587524"/>
    </source>
</evidence>
<protein>
    <submittedName>
        <fullName evidence="1">Uncharacterized protein</fullName>
    </submittedName>
</protein>
<proteinExistence type="predicted"/>
<accession>A0ABR6C614</accession>
<dbReference type="EMBL" id="JACJHZ010000009">
    <property type="protein sequence ID" value="MBA9020336.1"/>
    <property type="molecule type" value="Genomic_DNA"/>
</dbReference>
<comment type="caution">
    <text evidence="1">The sequence shown here is derived from an EMBL/GenBank/DDBJ whole genome shotgun (WGS) entry which is preliminary data.</text>
</comment>